<proteinExistence type="predicted"/>
<dbReference type="InParanoid" id="F8PNC2"/>
<evidence type="ECO:0000313" key="2">
    <source>
        <dbReference type="Proteomes" id="UP000008063"/>
    </source>
</evidence>
<protein>
    <submittedName>
        <fullName evidence="1">Uncharacterized protein</fullName>
    </submittedName>
</protein>
<dbReference type="HOGENOM" id="CLU_2591265_0_0_1"/>
<accession>F8PNC2</accession>
<name>F8PNC2_SERL3</name>
<organism evidence="2">
    <name type="scientific">Serpula lacrymans var. lacrymans (strain S7.3)</name>
    <name type="common">Dry rot fungus</name>
    <dbReference type="NCBI Taxonomy" id="936435"/>
    <lineage>
        <taxon>Eukaryota</taxon>
        <taxon>Fungi</taxon>
        <taxon>Dikarya</taxon>
        <taxon>Basidiomycota</taxon>
        <taxon>Agaricomycotina</taxon>
        <taxon>Agaricomycetes</taxon>
        <taxon>Agaricomycetidae</taxon>
        <taxon>Boletales</taxon>
        <taxon>Coniophorineae</taxon>
        <taxon>Serpulaceae</taxon>
        <taxon>Serpula</taxon>
    </lineage>
</organism>
<reference evidence="2" key="1">
    <citation type="journal article" date="2011" name="Science">
        <title>The plant cell wall-decomposing machinery underlies the functional diversity of forest fungi.</title>
        <authorList>
            <person name="Eastwood D.C."/>
            <person name="Floudas D."/>
            <person name="Binder M."/>
            <person name="Majcherczyk A."/>
            <person name="Schneider P."/>
            <person name="Aerts A."/>
            <person name="Asiegbu F.O."/>
            <person name="Baker S.E."/>
            <person name="Barry K."/>
            <person name="Bendiksby M."/>
            <person name="Blumentritt M."/>
            <person name="Coutinho P.M."/>
            <person name="Cullen D."/>
            <person name="de Vries R.P."/>
            <person name="Gathman A."/>
            <person name="Goodell B."/>
            <person name="Henrissat B."/>
            <person name="Ihrmark K."/>
            <person name="Kauserud H."/>
            <person name="Kohler A."/>
            <person name="LaButti K."/>
            <person name="Lapidus A."/>
            <person name="Lavin J.L."/>
            <person name="Lee Y.-H."/>
            <person name="Lindquist E."/>
            <person name="Lilly W."/>
            <person name="Lucas S."/>
            <person name="Morin E."/>
            <person name="Murat C."/>
            <person name="Oguiza J.A."/>
            <person name="Park J."/>
            <person name="Pisabarro A.G."/>
            <person name="Riley R."/>
            <person name="Rosling A."/>
            <person name="Salamov A."/>
            <person name="Schmidt O."/>
            <person name="Schmutz J."/>
            <person name="Skrede I."/>
            <person name="Stenlid J."/>
            <person name="Wiebenga A."/>
            <person name="Xie X."/>
            <person name="Kuees U."/>
            <person name="Hibbett D.S."/>
            <person name="Hoffmeister D."/>
            <person name="Hoegberg N."/>
            <person name="Martin F."/>
            <person name="Grigoriev I.V."/>
            <person name="Watkinson S.C."/>
        </authorList>
    </citation>
    <scope>NUCLEOTIDE SEQUENCE [LARGE SCALE GENOMIC DNA]</scope>
    <source>
        <strain evidence="2">strain S7.3</strain>
    </source>
</reference>
<gene>
    <name evidence="1" type="ORF">SERLA73DRAFT_176623</name>
</gene>
<dbReference type="AlphaFoldDB" id="F8PNC2"/>
<dbReference type="Proteomes" id="UP000008063">
    <property type="component" value="Unassembled WGS sequence"/>
</dbReference>
<evidence type="ECO:0000313" key="1">
    <source>
        <dbReference type="EMBL" id="EGO03104.1"/>
    </source>
</evidence>
<keyword evidence="2" id="KW-1185">Reference proteome</keyword>
<dbReference type="EMBL" id="GL945476">
    <property type="protein sequence ID" value="EGO03104.1"/>
    <property type="molecule type" value="Genomic_DNA"/>
</dbReference>
<sequence length="80" mass="9062">MCITAFLTLKNLDCRSHRGCPYQSSSNLHSSAFYLVREGHLCIHEYSQPGMHNMLLLSITAKHSVWGTVYLCCLLSDDSR</sequence>